<evidence type="ECO:0000256" key="1">
    <source>
        <dbReference type="SAM" id="Coils"/>
    </source>
</evidence>
<sequence>MDAVNGRFEDGERIAQLTGRWAQRSWDSHSSDTNSSVYGADRSKANGEKSLHEMHQEYQEKRNKPFRDDVKIDGMDAFLSQFVSQQRDISHQIHHVHEKLHLIQAKVQQVDEKAVQHAEVQTTLSTIDRSCVEWANSFAIRMIQACEKLLERLLRKRNVPKSLDSSILLSENASMEAFSDSVSLFRVSSMNTEPLSAEMADAVENCEKSFVRVLHTMESAYKQQYAQFEHAVCSIQRKKAKQTQAEIEECKQKYKKRVEALKHQLRIAEEQSQIKLLAEKDRVREDFVQVHRLTGSPTHPDSVSDSLQHERQICQLEANLTSALEKAQASYHQNKEYELSIQRLNNFVQEKDRRLTELAHELDTKPIQRELETQSDLSVHFESIHKQIQLLRDQITENDIVGSTEEIIQRVGKHFETIWTLKIKESHEKSVQELNRLHHQARDSDSAHRKSTTTTKHQHTQTRVLCQEASTVTNAIETAVSVCQTNKLPTDDTPCSKTKCITQLRRQISVLERLLYAKFDNDGGRCTCSQNETDTSSKSENSSILSKSLLSSAHIAATSAPLETESNKAQNAANVTFPSWKDRIRIDSSPELSSDSIPSIEAILALTERLETIRPEALKNSEDAKTTLKTQMRNKSSQHVRKSYTSATASSKLRSCTLLKSSNQRQPPTKPKRALFRPHCTPKLS</sequence>
<feature type="region of interest" description="Disordered" evidence="2">
    <location>
        <begin position="439"/>
        <end position="461"/>
    </location>
</feature>
<keyword evidence="4" id="KW-1185">Reference proteome</keyword>
<comment type="caution">
    <text evidence="3">The sequence shown here is derived from an EMBL/GenBank/DDBJ whole genome shotgun (WGS) entry which is preliminary data.</text>
</comment>
<name>A0A024GR34_9STRA</name>
<keyword evidence="1" id="KW-0175">Coiled coil</keyword>
<evidence type="ECO:0000313" key="3">
    <source>
        <dbReference type="EMBL" id="CCI49193.1"/>
    </source>
</evidence>
<evidence type="ECO:0000256" key="2">
    <source>
        <dbReference type="SAM" id="MobiDB-lite"/>
    </source>
</evidence>
<protein>
    <submittedName>
        <fullName evidence="3">Uncharacterized protein</fullName>
    </submittedName>
</protein>
<dbReference type="EMBL" id="CAIX01000281">
    <property type="protein sequence ID" value="CCI49193.1"/>
    <property type="molecule type" value="Genomic_DNA"/>
</dbReference>
<dbReference type="InParanoid" id="A0A024GR34"/>
<gene>
    <name evidence="3" type="ORF">BN9_104750</name>
</gene>
<accession>A0A024GR34</accession>
<evidence type="ECO:0000313" key="4">
    <source>
        <dbReference type="Proteomes" id="UP000053237"/>
    </source>
</evidence>
<reference evidence="3 4" key="1">
    <citation type="submission" date="2012-05" db="EMBL/GenBank/DDBJ databases">
        <title>Recombination and specialization in a pathogen metapopulation.</title>
        <authorList>
            <person name="Gardiner A."/>
            <person name="Kemen E."/>
            <person name="Schultz-Larsen T."/>
            <person name="MacLean D."/>
            <person name="Van Oosterhout C."/>
            <person name="Jones J.D.G."/>
        </authorList>
    </citation>
    <scope>NUCLEOTIDE SEQUENCE [LARGE SCALE GENOMIC DNA]</scope>
    <source>
        <strain evidence="3 4">Ac Nc2</strain>
    </source>
</reference>
<dbReference type="AlphaFoldDB" id="A0A024GR34"/>
<organism evidence="3 4">
    <name type="scientific">Albugo candida</name>
    <dbReference type="NCBI Taxonomy" id="65357"/>
    <lineage>
        <taxon>Eukaryota</taxon>
        <taxon>Sar</taxon>
        <taxon>Stramenopiles</taxon>
        <taxon>Oomycota</taxon>
        <taxon>Peronosporomycetes</taxon>
        <taxon>Albuginales</taxon>
        <taxon>Albuginaceae</taxon>
        <taxon>Albugo</taxon>
    </lineage>
</organism>
<dbReference type="Proteomes" id="UP000053237">
    <property type="component" value="Unassembled WGS sequence"/>
</dbReference>
<feature type="coiled-coil region" evidence="1">
    <location>
        <begin position="233"/>
        <end position="271"/>
    </location>
</feature>
<proteinExistence type="predicted"/>
<feature type="region of interest" description="Disordered" evidence="2">
    <location>
        <begin position="19"/>
        <end position="46"/>
    </location>
</feature>
<feature type="region of interest" description="Disordered" evidence="2">
    <location>
        <begin position="660"/>
        <end position="685"/>
    </location>
</feature>